<feature type="chain" id="PRO_5032585005" evidence="4">
    <location>
        <begin position="41"/>
        <end position="420"/>
    </location>
</feature>
<evidence type="ECO:0000313" key="6">
    <source>
        <dbReference type="Proteomes" id="UP000577362"/>
    </source>
</evidence>
<evidence type="ECO:0000256" key="1">
    <source>
        <dbReference type="ARBA" id="ARBA00004418"/>
    </source>
</evidence>
<dbReference type="RefSeq" id="WP_183318180.1">
    <property type="nucleotide sequence ID" value="NZ_JACIEN010000007.1"/>
</dbReference>
<dbReference type="PANTHER" id="PTHR43649:SF12">
    <property type="entry name" value="DIACETYLCHITOBIOSE BINDING PROTEIN DASA"/>
    <property type="match status" value="1"/>
</dbReference>
<dbReference type="InterPro" id="IPR050490">
    <property type="entry name" value="Bact_solute-bd_prot1"/>
</dbReference>
<name>A0A840C970_9HYPH</name>
<feature type="signal peptide" evidence="4">
    <location>
        <begin position="1"/>
        <end position="40"/>
    </location>
</feature>
<keyword evidence="3" id="KW-0574">Periplasm</keyword>
<reference evidence="5 6" key="1">
    <citation type="submission" date="2020-08" db="EMBL/GenBank/DDBJ databases">
        <title>Genomic Encyclopedia of Type Strains, Phase IV (KMG-IV): sequencing the most valuable type-strain genomes for metagenomic binning, comparative biology and taxonomic classification.</title>
        <authorList>
            <person name="Goeker M."/>
        </authorList>
    </citation>
    <scope>NUCLEOTIDE SEQUENCE [LARGE SCALE GENOMIC DNA]</scope>
    <source>
        <strain evidence="5 6">DSM 103737</strain>
    </source>
</reference>
<dbReference type="Proteomes" id="UP000577362">
    <property type="component" value="Unassembled WGS sequence"/>
</dbReference>
<dbReference type="Pfam" id="PF01547">
    <property type="entry name" value="SBP_bac_1"/>
    <property type="match status" value="1"/>
</dbReference>
<accession>A0A840C970</accession>
<dbReference type="PANTHER" id="PTHR43649">
    <property type="entry name" value="ARABINOSE-BINDING PROTEIN-RELATED"/>
    <property type="match status" value="1"/>
</dbReference>
<keyword evidence="6" id="KW-1185">Reference proteome</keyword>
<sequence>MTKDNMTRKKGIGRRRFLQLAGAGVLAAPFAGSFPAPAVAQGVTVRWWYHFDNPQHSPAELVAKFEKENPGIKVVAESIPWGGGNDYYTRLFAALVAGNAPDCAMVKLNNQARLVEMGVLEPLDDMLKGWNARTDITEDIWQLNKASDGKQYYLPLQYVVLYLYYRPDLFEQAGVAAPRTFDDFLKAAKALTKDGVFGFGMRGGAGGHDHWGPFVLGGGANFRKGGMVSDKALAANRWFVDLGTKEKVFPPSAPTDGFRQIIDGFKAGRTAMTIHHVGSSNEMVEALGDKVSAVPVPRGPDGNGWTSFGDESNAVFSASANKEAAFKWITFLSTAENNVTFNGFTGQLTVTTSGMADWKLHPKRFVEASEQSLAMAGVLPDSPKTADFVRTVWPTNMQRALLGQISPDDMMQAIEKHFHG</sequence>
<evidence type="ECO:0000313" key="5">
    <source>
        <dbReference type="EMBL" id="MBB4019396.1"/>
    </source>
</evidence>
<protein>
    <submittedName>
        <fullName evidence="5">Multiple sugar transport system substrate-binding protein</fullName>
    </submittedName>
</protein>
<evidence type="ECO:0000256" key="4">
    <source>
        <dbReference type="SAM" id="SignalP"/>
    </source>
</evidence>
<comment type="subcellular location">
    <subcellularLocation>
        <location evidence="1">Periplasm</location>
    </subcellularLocation>
</comment>
<evidence type="ECO:0000256" key="3">
    <source>
        <dbReference type="ARBA" id="ARBA00022764"/>
    </source>
</evidence>
<organism evidence="5 6">
    <name type="scientific">Chelatococcus caeni</name>
    <dbReference type="NCBI Taxonomy" id="1348468"/>
    <lineage>
        <taxon>Bacteria</taxon>
        <taxon>Pseudomonadati</taxon>
        <taxon>Pseudomonadota</taxon>
        <taxon>Alphaproteobacteria</taxon>
        <taxon>Hyphomicrobiales</taxon>
        <taxon>Chelatococcaceae</taxon>
        <taxon>Chelatococcus</taxon>
    </lineage>
</organism>
<gene>
    <name evidence="5" type="ORF">GGR16_004447</name>
</gene>
<comment type="caution">
    <text evidence="5">The sequence shown here is derived from an EMBL/GenBank/DDBJ whole genome shotgun (WGS) entry which is preliminary data.</text>
</comment>
<proteinExistence type="inferred from homology"/>
<dbReference type="AlphaFoldDB" id="A0A840C970"/>
<dbReference type="EMBL" id="JACIEN010000007">
    <property type="protein sequence ID" value="MBB4019396.1"/>
    <property type="molecule type" value="Genomic_DNA"/>
</dbReference>
<evidence type="ECO:0000256" key="2">
    <source>
        <dbReference type="ARBA" id="ARBA00008520"/>
    </source>
</evidence>
<dbReference type="GO" id="GO:0042597">
    <property type="term" value="C:periplasmic space"/>
    <property type="evidence" value="ECO:0007669"/>
    <property type="project" value="UniProtKB-SubCell"/>
</dbReference>
<dbReference type="Gene3D" id="3.40.190.10">
    <property type="entry name" value="Periplasmic binding protein-like II"/>
    <property type="match status" value="1"/>
</dbReference>
<keyword evidence="5" id="KW-0762">Sugar transport</keyword>
<dbReference type="InterPro" id="IPR006311">
    <property type="entry name" value="TAT_signal"/>
</dbReference>
<dbReference type="InterPro" id="IPR006059">
    <property type="entry name" value="SBP"/>
</dbReference>
<keyword evidence="4" id="KW-0732">Signal</keyword>
<dbReference type="SUPFAM" id="SSF53850">
    <property type="entry name" value="Periplasmic binding protein-like II"/>
    <property type="match status" value="1"/>
</dbReference>
<keyword evidence="5" id="KW-0813">Transport</keyword>
<comment type="similarity">
    <text evidence="2">Belongs to the bacterial solute-binding protein 1 family.</text>
</comment>
<dbReference type="PROSITE" id="PS51318">
    <property type="entry name" value="TAT"/>
    <property type="match status" value="1"/>
</dbReference>
<dbReference type="CDD" id="cd13585">
    <property type="entry name" value="PBP2_TMBP_like"/>
    <property type="match status" value="1"/>
</dbReference>